<dbReference type="GO" id="GO:0006629">
    <property type="term" value="P:lipid metabolic process"/>
    <property type="evidence" value="ECO:0000318"/>
    <property type="project" value="GO_Central"/>
</dbReference>
<dbReference type="GO" id="GO:0016717">
    <property type="term" value="F:oxidoreductase activity, acting on paired donors, with oxidation of a pair of donors resulting in the reduction of molecular oxygen to two molecules of water"/>
    <property type="evidence" value="ECO:0000318"/>
    <property type="project" value="GO_Central"/>
</dbReference>
<sequence length="525" mass="59735">MLEDCSGAQAGPRVLKYVRFIRYTSKMAPQAEKTEFVVDDDIRKAGLLSRRKPSAAGSTAEGPVKMFTKEEVAKHDRPEDCWMIIRGKVYDVTAWVPKHPGGSLIYVKAGYENTQLFESYHPLYVRKMLDKFYIGDLERPAGAIAEPQWGYVEYDDDESESSFYNTMKRRVEAHFKSKKINPRNHPLMVFKSFFILFSYAASFYFTFLWCSNTWLCALGAASMGFFAAQFGMSIQHDANHGAYTDWLGLGYFMSLTLDCIGLSSFMWRQEHVVGHHAYTNVDQQDPDLSPGVSGKQADVLRMTENQPKAGFHAYQHIYMAFLYSIVFLKSIFLNDFQALIDGQTGVVRIARMTPMETFFFWTTKAFYVGYMFVLPALYSPLSGWKIALLYVFSQVFIAWILISVFQVAHVVEEVEYHKPTEAAGSLGGKVEKDWAKAQVASTADFAPGSLLWLHLTGGLSCQIEHHLFPGVCHVYYPEIAPIVQQTCKEFDVPYNCHPSLWAGLQSHFRHMRKMGVQNLDIRLDG</sequence>
<feature type="transmembrane region" description="Helical" evidence="5">
    <location>
        <begin position="212"/>
        <end position="234"/>
    </location>
</feature>
<dbReference type="Pfam" id="PF00487">
    <property type="entry name" value="FA_desaturase"/>
    <property type="match status" value="1"/>
</dbReference>
<accession>A0A1Y1HQT8</accession>
<feature type="transmembrane region" description="Helical" evidence="5">
    <location>
        <begin position="246"/>
        <end position="267"/>
    </location>
</feature>
<comment type="similarity">
    <text evidence="1">Belongs to the fatty acid desaturase type 1 family.</text>
</comment>
<keyword evidence="2" id="KW-0349">Heme</keyword>
<dbReference type="InterPro" id="IPR001199">
    <property type="entry name" value="Cyt_B5-like_heme/steroid-bd"/>
</dbReference>
<keyword evidence="3" id="KW-0479">Metal-binding</keyword>
<dbReference type="OrthoDB" id="260091at2759"/>
<evidence type="ECO:0000256" key="2">
    <source>
        <dbReference type="ARBA" id="ARBA00022617"/>
    </source>
</evidence>
<dbReference type="CDD" id="cd03506">
    <property type="entry name" value="Delta6-FADS-like"/>
    <property type="match status" value="1"/>
</dbReference>
<dbReference type="PANTHER" id="PTHR19353:SF19">
    <property type="entry name" value="DELTA(5) FATTY ACID DESATURASE C-RELATED"/>
    <property type="match status" value="1"/>
</dbReference>
<dbReference type="FunFam" id="3.10.120.10:FF:000007">
    <property type="entry name" value="Sulfite oxidase, mitochondrial"/>
    <property type="match status" value="1"/>
</dbReference>
<dbReference type="GO" id="GO:0046872">
    <property type="term" value="F:metal ion binding"/>
    <property type="evidence" value="ECO:0007669"/>
    <property type="project" value="UniProtKB-KW"/>
</dbReference>
<name>A0A1Y1HQT8_KLENI</name>
<protein>
    <submittedName>
        <fullName evidence="7">Acyl-CoA dependent delta5-desaturase</fullName>
    </submittedName>
</protein>
<dbReference type="STRING" id="105231.A0A1Y1HQT8"/>
<evidence type="ECO:0000256" key="1">
    <source>
        <dbReference type="ARBA" id="ARBA00009295"/>
    </source>
</evidence>
<dbReference type="Proteomes" id="UP000054558">
    <property type="component" value="Unassembled WGS sequence"/>
</dbReference>
<dbReference type="EMBL" id="DF236970">
    <property type="protein sequence ID" value="GAQ78927.1"/>
    <property type="molecule type" value="Genomic_DNA"/>
</dbReference>
<dbReference type="SUPFAM" id="SSF55856">
    <property type="entry name" value="Cytochrome b5-like heme/steroid binding domain"/>
    <property type="match status" value="1"/>
</dbReference>
<dbReference type="AlphaFoldDB" id="A0A1Y1HQT8"/>
<keyword evidence="5" id="KW-0812">Transmembrane</keyword>
<evidence type="ECO:0000256" key="5">
    <source>
        <dbReference type="SAM" id="Phobius"/>
    </source>
</evidence>
<feature type="transmembrane region" description="Helical" evidence="5">
    <location>
        <begin position="384"/>
        <end position="408"/>
    </location>
</feature>
<keyword evidence="5" id="KW-1133">Transmembrane helix</keyword>
<evidence type="ECO:0000313" key="8">
    <source>
        <dbReference type="Proteomes" id="UP000054558"/>
    </source>
</evidence>
<evidence type="ECO:0000256" key="3">
    <source>
        <dbReference type="ARBA" id="ARBA00022723"/>
    </source>
</evidence>
<dbReference type="GO" id="GO:0006636">
    <property type="term" value="P:unsaturated fatty acid biosynthetic process"/>
    <property type="evidence" value="ECO:0007669"/>
    <property type="project" value="UniProtKB-ARBA"/>
</dbReference>
<dbReference type="SMART" id="SM01117">
    <property type="entry name" value="Cyt-b5"/>
    <property type="match status" value="1"/>
</dbReference>
<evidence type="ECO:0000259" key="6">
    <source>
        <dbReference type="PROSITE" id="PS50255"/>
    </source>
</evidence>
<keyword evidence="5" id="KW-0472">Membrane</keyword>
<evidence type="ECO:0000256" key="4">
    <source>
        <dbReference type="ARBA" id="ARBA00023004"/>
    </source>
</evidence>
<proteinExistence type="inferred from homology"/>
<organism evidence="7 8">
    <name type="scientific">Klebsormidium nitens</name>
    <name type="common">Green alga</name>
    <name type="synonym">Ulothrix nitens</name>
    <dbReference type="NCBI Taxonomy" id="105231"/>
    <lineage>
        <taxon>Eukaryota</taxon>
        <taxon>Viridiplantae</taxon>
        <taxon>Streptophyta</taxon>
        <taxon>Klebsormidiophyceae</taxon>
        <taxon>Klebsormidiales</taxon>
        <taxon>Klebsormidiaceae</taxon>
        <taxon>Klebsormidium</taxon>
    </lineage>
</organism>
<dbReference type="Gene3D" id="3.10.120.10">
    <property type="entry name" value="Cytochrome b5-like heme/steroid binding domain"/>
    <property type="match status" value="1"/>
</dbReference>
<dbReference type="OMA" id="GWHHRHY"/>
<feature type="transmembrane region" description="Helical" evidence="5">
    <location>
        <begin position="187"/>
        <end position="206"/>
    </location>
</feature>
<keyword evidence="8" id="KW-1185">Reference proteome</keyword>
<evidence type="ECO:0000313" key="7">
    <source>
        <dbReference type="EMBL" id="GAQ78927.1"/>
    </source>
</evidence>
<feature type="transmembrane region" description="Helical" evidence="5">
    <location>
        <begin position="317"/>
        <end position="336"/>
    </location>
</feature>
<feature type="domain" description="Cytochrome b5 heme-binding" evidence="6">
    <location>
        <begin position="64"/>
        <end position="138"/>
    </location>
</feature>
<reference evidence="7 8" key="1">
    <citation type="journal article" date="2014" name="Nat. Commun.">
        <title>Klebsormidium flaccidum genome reveals primary factors for plant terrestrial adaptation.</title>
        <authorList>
            <person name="Hori K."/>
            <person name="Maruyama F."/>
            <person name="Fujisawa T."/>
            <person name="Togashi T."/>
            <person name="Yamamoto N."/>
            <person name="Seo M."/>
            <person name="Sato S."/>
            <person name="Yamada T."/>
            <person name="Mori H."/>
            <person name="Tajima N."/>
            <person name="Moriyama T."/>
            <person name="Ikeuchi M."/>
            <person name="Watanabe M."/>
            <person name="Wada H."/>
            <person name="Kobayashi K."/>
            <person name="Saito M."/>
            <person name="Masuda T."/>
            <person name="Sasaki-Sekimoto Y."/>
            <person name="Mashiguchi K."/>
            <person name="Awai K."/>
            <person name="Shimojima M."/>
            <person name="Masuda S."/>
            <person name="Iwai M."/>
            <person name="Nobusawa T."/>
            <person name="Narise T."/>
            <person name="Kondo S."/>
            <person name="Saito H."/>
            <person name="Sato R."/>
            <person name="Murakawa M."/>
            <person name="Ihara Y."/>
            <person name="Oshima-Yamada Y."/>
            <person name="Ohtaka K."/>
            <person name="Satoh M."/>
            <person name="Sonobe K."/>
            <person name="Ishii M."/>
            <person name="Ohtani R."/>
            <person name="Kanamori-Sato M."/>
            <person name="Honoki R."/>
            <person name="Miyazaki D."/>
            <person name="Mochizuki H."/>
            <person name="Umetsu J."/>
            <person name="Higashi K."/>
            <person name="Shibata D."/>
            <person name="Kamiya Y."/>
            <person name="Sato N."/>
            <person name="Nakamura Y."/>
            <person name="Tabata S."/>
            <person name="Ida S."/>
            <person name="Kurokawa K."/>
            <person name="Ohta H."/>
        </authorList>
    </citation>
    <scope>NUCLEOTIDE SEQUENCE [LARGE SCALE GENOMIC DNA]</scope>
    <source>
        <strain evidence="7 8">NIES-2285</strain>
    </source>
</reference>
<dbReference type="Pfam" id="PF00173">
    <property type="entry name" value="Cyt-b5"/>
    <property type="match status" value="1"/>
</dbReference>
<feature type="transmembrane region" description="Helical" evidence="5">
    <location>
        <begin position="357"/>
        <end position="378"/>
    </location>
</feature>
<dbReference type="InterPro" id="IPR036400">
    <property type="entry name" value="Cyt_B5-like_heme/steroid_sf"/>
</dbReference>
<dbReference type="InterPro" id="IPR005804">
    <property type="entry name" value="FA_desaturase_dom"/>
</dbReference>
<dbReference type="GO" id="GO:0016020">
    <property type="term" value="C:membrane"/>
    <property type="evidence" value="ECO:0000318"/>
    <property type="project" value="GO_Central"/>
</dbReference>
<dbReference type="PIRSF" id="PIRSF015921">
    <property type="entry name" value="FA_sphinglp_des"/>
    <property type="match status" value="1"/>
</dbReference>
<dbReference type="GO" id="GO:0042759">
    <property type="term" value="P:long-chain fatty acid biosynthetic process"/>
    <property type="evidence" value="ECO:0007669"/>
    <property type="project" value="UniProtKB-ARBA"/>
</dbReference>
<dbReference type="PANTHER" id="PTHR19353">
    <property type="entry name" value="FATTY ACID DESATURASE 2"/>
    <property type="match status" value="1"/>
</dbReference>
<gene>
    <name evidence="7" type="ORF">KFL_000210130</name>
</gene>
<keyword evidence="4" id="KW-0408">Iron</keyword>
<dbReference type="InterPro" id="IPR012171">
    <property type="entry name" value="Fatty_acid_desaturase"/>
</dbReference>
<dbReference type="PROSITE" id="PS50255">
    <property type="entry name" value="CYTOCHROME_B5_2"/>
    <property type="match status" value="1"/>
</dbReference>